<reference evidence="12 13" key="1">
    <citation type="submission" date="2023-01" db="EMBL/GenBank/DDBJ databases">
        <title>Analysis of 21 Apiospora genomes using comparative genomics revels a genus with tremendous synthesis potential of carbohydrate active enzymes and secondary metabolites.</title>
        <authorList>
            <person name="Sorensen T."/>
        </authorList>
    </citation>
    <scope>NUCLEOTIDE SEQUENCE [LARGE SCALE GENOMIC DNA]</scope>
    <source>
        <strain evidence="12 13">CBS 33761</strain>
    </source>
</reference>
<feature type="region of interest" description="Disordered" evidence="10">
    <location>
        <begin position="1"/>
        <end position="46"/>
    </location>
</feature>
<feature type="region of interest" description="Disordered" evidence="10">
    <location>
        <begin position="716"/>
        <end position="738"/>
    </location>
</feature>
<evidence type="ECO:0000256" key="4">
    <source>
        <dbReference type="ARBA" id="ARBA00023015"/>
    </source>
</evidence>
<protein>
    <recommendedName>
        <fullName evidence="3 9">Mediator of RNA polymerase II transcription subunit 14</fullName>
    </recommendedName>
    <alternativeName>
        <fullName evidence="8 9">Mediator complex subunit 14</fullName>
    </alternativeName>
</protein>
<evidence type="ECO:0000256" key="5">
    <source>
        <dbReference type="ARBA" id="ARBA00023159"/>
    </source>
</evidence>
<feature type="compositionally biased region" description="Low complexity" evidence="10">
    <location>
        <begin position="1057"/>
        <end position="1073"/>
    </location>
</feature>
<organism evidence="12 13">
    <name type="scientific">Apiospora rasikravindrae</name>
    <dbReference type="NCBI Taxonomy" id="990691"/>
    <lineage>
        <taxon>Eukaryota</taxon>
        <taxon>Fungi</taxon>
        <taxon>Dikarya</taxon>
        <taxon>Ascomycota</taxon>
        <taxon>Pezizomycotina</taxon>
        <taxon>Sordariomycetes</taxon>
        <taxon>Xylariomycetidae</taxon>
        <taxon>Amphisphaeriales</taxon>
        <taxon>Apiosporaceae</taxon>
        <taxon>Apiospora</taxon>
    </lineage>
</organism>
<feature type="domain" description="Mediator complex subunit MED14 N-terminal" evidence="11">
    <location>
        <begin position="62"/>
        <end position="272"/>
    </location>
</feature>
<dbReference type="PANTHER" id="PTHR12809">
    <property type="entry name" value="MEDIATOR COMPLEX SUBUNIT"/>
    <property type="match status" value="1"/>
</dbReference>
<dbReference type="Proteomes" id="UP001444661">
    <property type="component" value="Unassembled WGS sequence"/>
</dbReference>
<keyword evidence="6 9" id="KW-0804">Transcription</keyword>
<evidence type="ECO:0000256" key="9">
    <source>
        <dbReference type="RuleBase" id="RU365082"/>
    </source>
</evidence>
<gene>
    <name evidence="12" type="ORF">PG993_000222</name>
</gene>
<sequence length="1106" mass="124467">MENGLQNGISTNHDKNPGATMNGDTALRSNSNPNAPNMANGAPSSWRMNDLPDEIRHITEGFVPLGALLSRLAQMTHSQVQAKILELAKMPLPPSSVLNGSSGGSNEDFVQDSVLKKKVLLEFIQDTHAKWVKALVITSWSRKVGDVSKLIDLMAHINEHRMCYEDTLGTLIDLKRDLVGARLPNPDLQTALQVLATGEAPWLPDYNYIPPPPMTAEEQMRWIEELNTLLSIRLNLEDHDKIPYHFRDYNIESGRVTFKVPGEFEVDLTIADEDFDKQFWFLDFRFSCSPAPTKITDTLYLFMEARVNDALRDDGLQGCYNFLHEFVLTHKVTEFSRQAFEMQRGLWVDTLKVERLNRAMSIQYWTNRLAPNAPKSWIILGVHSGKRTGVAPHPSHTSYISLRWFRDGKEVKDTPIEFDDADISAESLLKQVIARHTEQILSSMYQKLQTKGRYMRKEASVSLHVSTPEPAQMALKMQLVSRDSVTIHIVPTTGLFCLSPPLPTIYPSESRLNAAKDPSEDGLQALEALRCTYVMKEVSRRGKSLDWNICRGPLRPEEVKPILQTREFQNLWFTRRGWPAHWFLMLSLSPSGDRWWLIETTQGASPTVPKLSTYTQLPLTPGLPDFSDNFFHNLTVFSAALISHVIDLKTLHGQKVKHLVGNLGTRSLPPNVRVPAVVVRLSEIIKLGRSTGSSRISSWAEDFVYIEFKGTGNRNRRRRARAAVTNGTPGQQPGNDASDQQLDTMVEARFKVADRAKFSLLRGHVERDVAFSPRLGVFALRLGAQVGTTIFESLAHRLQAIERLVDCIDAIRKSDSDIKCESITLSQVVFSYSDAIGRKAGPQAQANLHRWKATLDLRSDRIALKLEKGNPHLRALDGFTTVLNSNLGFAKIPLYLAFTLPILKALDKIEDAWIPLEANNQGRVEIFCATIDCFNVRYTFAGPDKRPSRQVTIQAKLQTRHGRNSQPYWQVTRYQPGQAPNNQDDEFGKGLKKVWEPTSEKSWKGFTTNAASPTDDTIALLLQATDQAIREASKKMPSPKVVKQQPPPPKGAVKNQNAPMMNNKAPMNLKMPPQVMNRARSQQQVHRPGPPPQQQPQHHDNLVVID</sequence>
<feature type="compositionally biased region" description="Low complexity" evidence="10">
    <location>
        <begin position="29"/>
        <end position="45"/>
    </location>
</feature>
<evidence type="ECO:0000256" key="10">
    <source>
        <dbReference type="SAM" id="MobiDB-lite"/>
    </source>
</evidence>
<comment type="similarity">
    <text evidence="2 9">Belongs to the Mediator complex subunit 14 family.</text>
</comment>
<evidence type="ECO:0000256" key="6">
    <source>
        <dbReference type="ARBA" id="ARBA00023163"/>
    </source>
</evidence>
<dbReference type="EMBL" id="JAQQWK010000001">
    <property type="protein sequence ID" value="KAK8054995.1"/>
    <property type="molecule type" value="Genomic_DNA"/>
</dbReference>
<feature type="compositionally biased region" description="Polar residues" evidence="10">
    <location>
        <begin position="1"/>
        <end position="11"/>
    </location>
</feature>
<evidence type="ECO:0000259" key="11">
    <source>
        <dbReference type="Pfam" id="PF08638"/>
    </source>
</evidence>
<evidence type="ECO:0000256" key="3">
    <source>
        <dbReference type="ARBA" id="ARBA00019619"/>
    </source>
</evidence>
<feature type="compositionally biased region" description="Low complexity" evidence="10">
    <location>
        <begin position="1035"/>
        <end position="1044"/>
    </location>
</feature>
<evidence type="ECO:0000256" key="8">
    <source>
        <dbReference type="ARBA" id="ARBA00032007"/>
    </source>
</evidence>
<proteinExistence type="inferred from homology"/>
<comment type="function">
    <text evidence="9">Component of the Mediator complex, a coactivator involved in the regulated transcription of nearly all RNA polymerase II-dependent genes. Mediator functions as a bridge to convey information from gene-specific regulatory proteins to the basal RNA polymerase II transcription machinery. Mediator is recruited to promoters by direct interactions with regulatory proteins and serves as a scaffold for the assembly of a functional preinitiation complex with RNA polymerase II and the general transcription factors.</text>
</comment>
<accession>A0ABR1UA68</accession>
<keyword evidence="4 9" id="KW-0805">Transcription regulation</keyword>
<keyword evidence="13" id="KW-1185">Reference proteome</keyword>
<keyword evidence="7 9" id="KW-0539">Nucleus</keyword>
<dbReference type="Pfam" id="PF08638">
    <property type="entry name" value="Med14"/>
    <property type="match status" value="1"/>
</dbReference>
<evidence type="ECO:0000256" key="7">
    <source>
        <dbReference type="ARBA" id="ARBA00023242"/>
    </source>
</evidence>
<comment type="caution">
    <text evidence="12">The sequence shown here is derived from an EMBL/GenBank/DDBJ whole genome shotgun (WGS) entry which is preliminary data.</text>
</comment>
<comment type="subcellular location">
    <subcellularLocation>
        <location evidence="1 9">Nucleus</location>
    </subcellularLocation>
</comment>
<dbReference type="PANTHER" id="PTHR12809:SF2">
    <property type="entry name" value="MEDIATOR OF RNA POLYMERASE II TRANSCRIPTION SUBUNIT 14"/>
    <property type="match status" value="1"/>
</dbReference>
<feature type="compositionally biased region" description="Polar residues" evidence="10">
    <location>
        <begin position="729"/>
        <end position="738"/>
    </location>
</feature>
<dbReference type="InterPro" id="IPR013947">
    <property type="entry name" value="Mediator_Med14"/>
</dbReference>
<feature type="region of interest" description="Disordered" evidence="10">
    <location>
        <begin position="1031"/>
        <end position="1106"/>
    </location>
</feature>
<evidence type="ECO:0000313" key="12">
    <source>
        <dbReference type="EMBL" id="KAK8054995.1"/>
    </source>
</evidence>
<keyword evidence="5 9" id="KW-0010">Activator</keyword>
<name>A0ABR1UA68_9PEZI</name>
<evidence type="ECO:0000256" key="1">
    <source>
        <dbReference type="ARBA" id="ARBA00004123"/>
    </source>
</evidence>
<dbReference type="Pfam" id="PF26204">
    <property type="entry name" value="Med14_fung"/>
    <property type="match status" value="1"/>
</dbReference>
<dbReference type="InterPro" id="IPR055122">
    <property type="entry name" value="Med14_N"/>
</dbReference>
<evidence type="ECO:0000256" key="2">
    <source>
        <dbReference type="ARBA" id="ARBA00007813"/>
    </source>
</evidence>
<evidence type="ECO:0000313" key="13">
    <source>
        <dbReference type="Proteomes" id="UP001444661"/>
    </source>
</evidence>
<comment type="subunit">
    <text evidence="9">Component of the Mediator complex.</text>
</comment>
<feature type="compositionally biased region" description="Basic and acidic residues" evidence="10">
    <location>
        <begin position="1097"/>
        <end position="1106"/>
    </location>
</feature>